<evidence type="ECO:0000256" key="4">
    <source>
        <dbReference type="ARBA" id="ARBA00022525"/>
    </source>
</evidence>
<name>A0ABP0GPF5_CLALP</name>
<evidence type="ECO:0000259" key="9">
    <source>
        <dbReference type="SMART" id="SM00737"/>
    </source>
</evidence>
<dbReference type="PANTHER" id="PTHR11306">
    <property type="entry name" value="NIEMANN PICK TYPE C2 PROTEIN NPC2-RELATED"/>
    <property type="match status" value="1"/>
</dbReference>
<keyword evidence="11" id="KW-1185">Reference proteome</keyword>
<dbReference type="EMBL" id="CAWYQH010000130">
    <property type="protein sequence ID" value="CAK8692115.1"/>
    <property type="molecule type" value="Genomic_DNA"/>
</dbReference>
<evidence type="ECO:0000256" key="6">
    <source>
        <dbReference type="ARBA" id="ARBA00023157"/>
    </source>
</evidence>
<dbReference type="Proteomes" id="UP001642483">
    <property type="component" value="Unassembled WGS sequence"/>
</dbReference>
<dbReference type="InterPro" id="IPR014756">
    <property type="entry name" value="Ig_E-set"/>
</dbReference>
<dbReference type="PANTHER" id="PTHR11306:SF68">
    <property type="entry name" value="NPC INTRACELLULAR CHOLESTEROL TRANSPORTER 2"/>
    <property type="match status" value="1"/>
</dbReference>
<evidence type="ECO:0000256" key="5">
    <source>
        <dbReference type="ARBA" id="ARBA00022729"/>
    </source>
</evidence>
<dbReference type="InterPro" id="IPR003172">
    <property type="entry name" value="ML_dom"/>
</dbReference>
<evidence type="ECO:0000313" key="11">
    <source>
        <dbReference type="Proteomes" id="UP001642483"/>
    </source>
</evidence>
<dbReference type="SMART" id="SM00737">
    <property type="entry name" value="ML"/>
    <property type="match status" value="1"/>
</dbReference>
<evidence type="ECO:0000256" key="1">
    <source>
        <dbReference type="ARBA" id="ARBA00004613"/>
    </source>
</evidence>
<dbReference type="Pfam" id="PF02221">
    <property type="entry name" value="E1_DerP2_DerF2"/>
    <property type="match status" value="1"/>
</dbReference>
<dbReference type="InterPro" id="IPR039670">
    <property type="entry name" value="NPC2-like"/>
</dbReference>
<evidence type="ECO:0000256" key="2">
    <source>
        <dbReference type="ARBA" id="ARBA00006370"/>
    </source>
</evidence>
<gene>
    <name evidence="10" type="ORF">CVLEPA_LOCUS24857</name>
</gene>
<protein>
    <recommendedName>
        <fullName evidence="3">NPC intracellular cholesterol transporter 2</fullName>
    </recommendedName>
    <alternativeName>
        <fullName evidence="7">Epididymal secretory protein E1</fullName>
    </alternativeName>
</protein>
<evidence type="ECO:0000313" key="10">
    <source>
        <dbReference type="EMBL" id="CAK8692115.1"/>
    </source>
</evidence>
<keyword evidence="4" id="KW-0964">Secreted</keyword>
<sequence length="150" mass="16496">MKYILLAIGFLAICNVVRCEITVKDCGSKVGKINKVSVPNCTKSPCSLHQGQNYTVNVTFTTKEASDKIFAKVYGIVDSIRVPFFLNQPNACIASGLKCPLKLGTYTYSSTLAILKGYPAIKVDVQWELFDAKEKGNMIFCFETPIQIVG</sequence>
<feature type="chain" id="PRO_5046928720" description="NPC intracellular cholesterol transporter 2" evidence="8">
    <location>
        <begin position="20"/>
        <end position="150"/>
    </location>
</feature>
<evidence type="ECO:0000256" key="8">
    <source>
        <dbReference type="SAM" id="SignalP"/>
    </source>
</evidence>
<comment type="similarity">
    <text evidence="2">Belongs to the NPC2 family.</text>
</comment>
<evidence type="ECO:0000256" key="7">
    <source>
        <dbReference type="ARBA" id="ARBA00032516"/>
    </source>
</evidence>
<accession>A0ABP0GPF5</accession>
<proteinExistence type="inferred from homology"/>
<dbReference type="Gene3D" id="2.60.40.770">
    <property type="match status" value="1"/>
</dbReference>
<evidence type="ECO:0000256" key="3">
    <source>
        <dbReference type="ARBA" id="ARBA00021477"/>
    </source>
</evidence>
<comment type="subcellular location">
    <subcellularLocation>
        <location evidence="1">Secreted</location>
    </subcellularLocation>
</comment>
<organism evidence="10 11">
    <name type="scientific">Clavelina lepadiformis</name>
    <name type="common">Light-bulb sea squirt</name>
    <name type="synonym">Ascidia lepadiformis</name>
    <dbReference type="NCBI Taxonomy" id="159417"/>
    <lineage>
        <taxon>Eukaryota</taxon>
        <taxon>Metazoa</taxon>
        <taxon>Chordata</taxon>
        <taxon>Tunicata</taxon>
        <taxon>Ascidiacea</taxon>
        <taxon>Aplousobranchia</taxon>
        <taxon>Clavelinidae</taxon>
        <taxon>Clavelina</taxon>
    </lineage>
</organism>
<reference evidence="10 11" key="1">
    <citation type="submission" date="2024-02" db="EMBL/GenBank/DDBJ databases">
        <authorList>
            <person name="Daric V."/>
            <person name="Darras S."/>
        </authorList>
    </citation>
    <scope>NUCLEOTIDE SEQUENCE [LARGE SCALE GENOMIC DNA]</scope>
</reference>
<feature type="signal peptide" evidence="8">
    <location>
        <begin position="1"/>
        <end position="19"/>
    </location>
</feature>
<dbReference type="InterPro" id="IPR033916">
    <property type="entry name" value="ML_Npc2-like"/>
</dbReference>
<feature type="domain" description="MD-2-related lipid-recognition" evidence="9">
    <location>
        <begin position="23"/>
        <end position="146"/>
    </location>
</feature>
<dbReference type="CDD" id="cd00916">
    <property type="entry name" value="Npc2_like"/>
    <property type="match status" value="1"/>
</dbReference>
<keyword evidence="5 8" id="KW-0732">Signal</keyword>
<comment type="caution">
    <text evidence="10">The sequence shown here is derived from an EMBL/GenBank/DDBJ whole genome shotgun (WGS) entry which is preliminary data.</text>
</comment>
<dbReference type="SUPFAM" id="SSF81296">
    <property type="entry name" value="E set domains"/>
    <property type="match status" value="1"/>
</dbReference>
<keyword evidence="6" id="KW-1015">Disulfide bond</keyword>